<feature type="domain" description="Malonyl-CoA:ACP transacylase (MAT)" evidence="2">
    <location>
        <begin position="203"/>
        <end position="506"/>
    </location>
</feature>
<feature type="repeat" description="ANK" evidence="1">
    <location>
        <begin position="120"/>
        <end position="152"/>
    </location>
</feature>
<dbReference type="InterPro" id="IPR052760">
    <property type="entry name" value="Mitochondrial_malonyltrans"/>
</dbReference>
<dbReference type="AlphaFoldDB" id="A0A7S2I8T5"/>
<dbReference type="SMART" id="SM00248">
    <property type="entry name" value="ANK"/>
    <property type="match status" value="4"/>
</dbReference>
<dbReference type="PANTHER" id="PTHR47170">
    <property type="entry name" value="MALONYL-COA ACP TRANSACYLASE, ACP-BINDING"/>
    <property type="match status" value="1"/>
</dbReference>
<dbReference type="InterPro" id="IPR014043">
    <property type="entry name" value="Acyl_transferase_dom"/>
</dbReference>
<organism evidence="3">
    <name type="scientific">Alexandrium andersonii</name>
    <dbReference type="NCBI Taxonomy" id="327968"/>
    <lineage>
        <taxon>Eukaryota</taxon>
        <taxon>Sar</taxon>
        <taxon>Alveolata</taxon>
        <taxon>Dinophyceae</taxon>
        <taxon>Gonyaulacales</taxon>
        <taxon>Pyrocystaceae</taxon>
        <taxon>Alexandrium</taxon>
    </lineage>
</organism>
<evidence type="ECO:0000313" key="3">
    <source>
        <dbReference type="EMBL" id="CAD9511613.1"/>
    </source>
</evidence>
<sequence>MSVANPGRVRLNVNQRFLQTSEGRLYEAAKEGDIEGIAAACAEGAKLDIPHPEFGSQPLLIATLNGHTECVHFLLEEKAEIEQRNKFGWTPLLAACSRGHLMLGGYLIARQADIQAQDKLGRTPLHNAVAVGCDDLAKGLIEEKADVSAKTKDGKTVLSIELGRPKRKTKELENILTSMMGLPFPKGYVKNILKDQPPSFALLFPGQGSQRLGMLGWAEEHEKAWPMIQKASEVLGYDLFDVTEIGPEEKLCELDVCQPAIFVAAMCGLEWLRDQEGKKSGDAAAAAGVSCGELAALCAAKCFSYEDGVQLAKLRGEFMKAAVESEHEAQKMLSVVGLGEDEIEVLCEEAVADKGGTCKLGNRLFPCGFVLSGTSTAIEAAKAKAKEQGAQKVSELKGCGAAFHTELMQPAEGPLRKHLMEMLRNDKLRAPEITVYSSQTGERWLPGTPATTIMEGLVQGLTASNQWEDTCRAIIDDGVEFFWEIGPMKQLKAMMRHIDYTQWKNMKCIDC</sequence>
<dbReference type="InterPro" id="IPR002110">
    <property type="entry name" value="Ankyrin_rpt"/>
</dbReference>
<name>A0A7S2I8T5_9DINO</name>
<dbReference type="SUPFAM" id="SSF55048">
    <property type="entry name" value="Probable ACP-binding domain of malonyl-CoA ACP transacylase"/>
    <property type="match status" value="1"/>
</dbReference>
<dbReference type="Gene3D" id="3.30.70.250">
    <property type="entry name" value="Malonyl-CoA ACP transacylase, ACP-binding"/>
    <property type="match status" value="1"/>
</dbReference>
<evidence type="ECO:0000256" key="1">
    <source>
        <dbReference type="PROSITE-ProRule" id="PRU00023"/>
    </source>
</evidence>
<feature type="repeat" description="ANK" evidence="1">
    <location>
        <begin position="87"/>
        <end position="119"/>
    </location>
</feature>
<dbReference type="PANTHER" id="PTHR47170:SF2">
    <property type="entry name" value="MALONYL-COA:ACP TRANSACYLASE (MAT) DOMAIN-CONTAINING PROTEIN"/>
    <property type="match status" value="1"/>
</dbReference>
<dbReference type="Gene3D" id="1.25.40.20">
    <property type="entry name" value="Ankyrin repeat-containing domain"/>
    <property type="match status" value="1"/>
</dbReference>
<proteinExistence type="predicted"/>
<dbReference type="PROSITE" id="PS50297">
    <property type="entry name" value="ANK_REP_REGION"/>
    <property type="match status" value="2"/>
</dbReference>
<reference evidence="3" key="1">
    <citation type="submission" date="2021-01" db="EMBL/GenBank/DDBJ databases">
        <authorList>
            <person name="Corre E."/>
            <person name="Pelletier E."/>
            <person name="Niang G."/>
            <person name="Scheremetjew M."/>
            <person name="Finn R."/>
            <person name="Kale V."/>
            <person name="Holt S."/>
            <person name="Cochrane G."/>
            <person name="Meng A."/>
            <person name="Brown T."/>
            <person name="Cohen L."/>
        </authorList>
    </citation>
    <scope>NUCLEOTIDE SEQUENCE</scope>
    <source>
        <strain evidence="3">CCMP2222</strain>
    </source>
</reference>
<dbReference type="SUPFAM" id="SSF48403">
    <property type="entry name" value="Ankyrin repeat"/>
    <property type="match status" value="1"/>
</dbReference>
<keyword evidence="1" id="KW-0040">ANK repeat</keyword>
<protein>
    <recommendedName>
        <fullName evidence="2">Malonyl-CoA:ACP transacylase (MAT) domain-containing protein</fullName>
    </recommendedName>
</protein>
<dbReference type="Pfam" id="PF12796">
    <property type="entry name" value="Ank_2"/>
    <property type="match status" value="1"/>
</dbReference>
<dbReference type="Pfam" id="PF00698">
    <property type="entry name" value="Acyl_transf_1"/>
    <property type="match status" value="1"/>
</dbReference>
<dbReference type="PROSITE" id="PS50088">
    <property type="entry name" value="ANK_REPEAT"/>
    <property type="match status" value="3"/>
</dbReference>
<evidence type="ECO:0000259" key="2">
    <source>
        <dbReference type="SMART" id="SM00827"/>
    </source>
</evidence>
<dbReference type="Gene3D" id="3.40.366.10">
    <property type="entry name" value="Malonyl-Coenzyme A Acyl Carrier Protein, domain 2"/>
    <property type="match status" value="1"/>
</dbReference>
<dbReference type="SMART" id="SM00827">
    <property type="entry name" value="PKS_AT"/>
    <property type="match status" value="1"/>
</dbReference>
<gene>
    <name evidence="3" type="ORF">AAND1436_LOCUS39460</name>
</gene>
<feature type="repeat" description="ANK" evidence="1">
    <location>
        <begin position="54"/>
        <end position="86"/>
    </location>
</feature>
<dbReference type="GO" id="GO:0016740">
    <property type="term" value="F:transferase activity"/>
    <property type="evidence" value="ECO:0007669"/>
    <property type="project" value="InterPro"/>
</dbReference>
<dbReference type="InterPro" id="IPR016035">
    <property type="entry name" value="Acyl_Trfase/lysoPLipase"/>
</dbReference>
<dbReference type="EMBL" id="HBGQ01082504">
    <property type="protein sequence ID" value="CAD9511613.1"/>
    <property type="molecule type" value="Transcribed_RNA"/>
</dbReference>
<dbReference type="SUPFAM" id="SSF52151">
    <property type="entry name" value="FabD/lysophospholipase-like"/>
    <property type="match status" value="1"/>
</dbReference>
<dbReference type="InterPro" id="IPR001227">
    <property type="entry name" value="Ac_transferase_dom_sf"/>
</dbReference>
<dbReference type="InterPro" id="IPR016036">
    <property type="entry name" value="Malonyl_transacylase_ACP-bd"/>
</dbReference>
<dbReference type="InterPro" id="IPR036770">
    <property type="entry name" value="Ankyrin_rpt-contain_sf"/>
</dbReference>
<accession>A0A7S2I8T5</accession>